<dbReference type="AlphaFoldDB" id="A0AA40KGE3"/>
<organism evidence="1 2">
    <name type="scientific">Melipona bicolor</name>
    <dbReference type="NCBI Taxonomy" id="60889"/>
    <lineage>
        <taxon>Eukaryota</taxon>
        <taxon>Metazoa</taxon>
        <taxon>Ecdysozoa</taxon>
        <taxon>Arthropoda</taxon>
        <taxon>Hexapoda</taxon>
        <taxon>Insecta</taxon>
        <taxon>Pterygota</taxon>
        <taxon>Neoptera</taxon>
        <taxon>Endopterygota</taxon>
        <taxon>Hymenoptera</taxon>
        <taxon>Apocrita</taxon>
        <taxon>Aculeata</taxon>
        <taxon>Apoidea</taxon>
        <taxon>Anthophila</taxon>
        <taxon>Apidae</taxon>
        <taxon>Melipona</taxon>
    </lineage>
</organism>
<dbReference type="Proteomes" id="UP001177670">
    <property type="component" value="Unassembled WGS sequence"/>
</dbReference>
<name>A0AA40KGE3_9HYME</name>
<accession>A0AA40KGE3</accession>
<evidence type="ECO:0000313" key="1">
    <source>
        <dbReference type="EMBL" id="KAK1119208.1"/>
    </source>
</evidence>
<gene>
    <name evidence="1" type="ORF">K0M31_013703</name>
</gene>
<evidence type="ECO:0000313" key="2">
    <source>
        <dbReference type="Proteomes" id="UP001177670"/>
    </source>
</evidence>
<proteinExistence type="predicted"/>
<sequence>MPRPEKRTGLFVDWLRQATPIARAPIWWPILGIWIDWIKDPCLHREEIKWKLTFGKRPVGGK</sequence>
<dbReference type="EMBL" id="JAHYIQ010000038">
    <property type="protein sequence ID" value="KAK1119208.1"/>
    <property type="molecule type" value="Genomic_DNA"/>
</dbReference>
<comment type="caution">
    <text evidence="1">The sequence shown here is derived from an EMBL/GenBank/DDBJ whole genome shotgun (WGS) entry which is preliminary data.</text>
</comment>
<keyword evidence="2" id="KW-1185">Reference proteome</keyword>
<reference evidence="1" key="1">
    <citation type="submission" date="2021-10" db="EMBL/GenBank/DDBJ databases">
        <title>Melipona bicolor Genome sequencing and assembly.</title>
        <authorList>
            <person name="Araujo N.S."/>
            <person name="Arias M.C."/>
        </authorList>
    </citation>
    <scope>NUCLEOTIDE SEQUENCE</scope>
    <source>
        <strain evidence="1">USP_2M_L1-L4_2017</strain>
        <tissue evidence="1">Whole body</tissue>
    </source>
</reference>
<protein>
    <submittedName>
        <fullName evidence="1">Uncharacterized protein</fullName>
    </submittedName>
</protein>